<dbReference type="Proteomes" id="UP000198287">
    <property type="component" value="Unassembled WGS sequence"/>
</dbReference>
<dbReference type="EMBL" id="LNIX01000002">
    <property type="protein sequence ID" value="OXA58915.1"/>
    <property type="molecule type" value="Genomic_DNA"/>
</dbReference>
<gene>
    <name evidence="1" type="ORF">Fcan01_04023</name>
</gene>
<evidence type="ECO:0000313" key="1">
    <source>
        <dbReference type="EMBL" id="OXA58915.1"/>
    </source>
</evidence>
<sequence length="110" mass="12261">MREGGRVVGGPGGKGLLNRYQRNIITYKDSQDCWFRIGKSRRDTYFLARPWCRTADPGISSSHKQNLSSPAISAISPTLRGAEKLDAFSFGLDVISFFGTTRRNKLPCSF</sequence>
<evidence type="ECO:0000313" key="2">
    <source>
        <dbReference type="Proteomes" id="UP000198287"/>
    </source>
</evidence>
<comment type="caution">
    <text evidence="1">The sequence shown here is derived from an EMBL/GenBank/DDBJ whole genome shotgun (WGS) entry which is preliminary data.</text>
</comment>
<keyword evidence="2" id="KW-1185">Reference proteome</keyword>
<accession>A0A226EMI9</accession>
<organism evidence="1 2">
    <name type="scientific">Folsomia candida</name>
    <name type="common">Springtail</name>
    <dbReference type="NCBI Taxonomy" id="158441"/>
    <lineage>
        <taxon>Eukaryota</taxon>
        <taxon>Metazoa</taxon>
        <taxon>Ecdysozoa</taxon>
        <taxon>Arthropoda</taxon>
        <taxon>Hexapoda</taxon>
        <taxon>Collembola</taxon>
        <taxon>Entomobryomorpha</taxon>
        <taxon>Isotomoidea</taxon>
        <taxon>Isotomidae</taxon>
        <taxon>Proisotominae</taxon>
        <taxon>Folsomia</taxon>
    </lineage>
</organism>
<proteinExistence type="predicted"/>
<dbReference type="AlphaFoldDB" id="A0A226EMI9"/>
<protein>
    <submittedName>
        <fullName evidence="1">Uncharacterized protein</fullName>
    </submittedName>
</protein>
<reference evidence="1 2" key="1">
    <citation type="submission" date="2015-12" db="EMBL/GenBank/DDBJ databases">
        <title>The genome of Folsomia candida.</title>
        <authorList>
            <person name="Faddeeva A."/>
            <person name="Derks M.F."/>
            <person name="Anvar Y."/>
            <person name="Smit S."/>
            <person name="Van Straalen N."/>
            <person name="Roelofs D."/>
        </authorList>
    </citation>
    <scope>NUCLEOTIDE SEQUENCE [LARGE SCALE GENOMIC DNA]</scope>
    <source>
        <strain evidence="1 2">VU population</strain>
        <tissue evidence="1">Whole body</tissue>
    </source>
</reference>
<name>A0A226EMI9_FOLCA</name>